<feature type="region of interest" description="Disordered" evidence="1">
    <location>
        <begin position="1"/>
        <end position="69"/>
    </location>
</feature>
<protein>
    <submittedName>
        <fullName evidence="2">Uncharacterized protein</fullName>
    </submittedName>
</protein>
<dbReference type="EnsemblPlants" id="PGSC0003DMT400092964">
    <property type="protein sequence ID" value="PGSC0003DMT400092964"/>
    <property type="gene ID" value="PGSC0003DMG400042535"/>
</dbReference>
<dbReference type="PaxDb" id="4113-PGSC0003DMT400092964"/>
<keyword evidence="3" id="KW-1185">Reference proteome</keyword>
<reference evidence="3" key="1">
    <citation type="journal article" date="2011" name="Nature">
        <title>Genome sequence and analysis of the tuber crop potato.</title>
        <authorList>
            <consortium name="The Potato Genome Sequencing Consortium"/>
        </authorList>
    </citation>
    <scope>NUCLEOTIDE SEQUENCE [LARGE SCALE GENOMIC DNA]</scope>
    <source>
        <strain evidence="3">cv. DM1-3 516 R44</strain>
    </source>
</reference>
<evidence type="ECO:0000313" key="2">
    <source>
        <dbReference type="EnsemblPlants" id="PGSC0003DMT400092964"/>
    </source>
</evidence>
<evidence type="ECO:0000256" key="1">
    <source>
        <dbReference type="SAM" id="MobiDB-lite"/>
    </source>
</evidence>
<reference evidence="2" key="2">
    <citation type="submission" date="2015-06" db="UniProtKB">
        <authorList>
            <consortium name="EnsemblPlants"/>
        </authorList>
    </citation>
    <scope>IDENTIFICATION</scope>
    <source>
        <strain evidence="2">DM1-3 516 R44</strain>
    </source>
</reference>
<proteinExistence type="predicted"/>
<organism evidence="2 3">
    <name type="scientific">Solanum tuberosum</name>
    <name type="common">Potato</name>
    <dbReference type="NCBI Taxonomy" id="4113"/>
    <lineage>
        <taxon>Eukaryota</taxon>
        <taxon>Viridiplantae</taxon>
        <taxon>Streptophyta</taxon>
        <taxon>Embryophyta</taxon>
        <taxon>Tracheophyta</taxon>
        <taxon>Spermatophyta</taxon>
        <taxon>Magnoliopsida</taxon>
        <taxon>eudicotyledons</taxon>
        <taxon>Gunneridae</taxon>
        <taxon>Pentapetalae</taxon>
        <taxon>asterids</taxon>
        <taxon>lamiids</taxon>
        <taxon>Solanales</taxon>
        <taxon>Solanaceae</taxon>
        <taxon>Solanoideae</taxon>
        <taxon>Solaneae</taxon>
        <taxon>Solanum</taxon>
    </lineage>
</organism>
<name>M1DQY9_SOLTU</name>
<dbReference type="Gramene" id="PGSC0003DMT400092964">
    <property type="protein sequence ID" value="PGSC0003DMT400092964"/>
    <property type="gene ID" value="PGSC0003DMG400042535"/>
</dbReference>
<dbReference type="InParanoid" id="M1DQY9"/>
<feature type="compositionally biased region" description="Polar residues" evidence="1">
    <location>
        <begin position="59"/>
        <end position="69"/>
    </location>
</feature>
<dbReference type="AlphaFoldDB" id="M1DQY9"/>
<dbReference type="Proteomes" id="UP000011115">
    <property type="component" value="Unassembled WGS sequence"/>
</dbReference>
<dbReference type="HOGENOM" id="CLU_2780838_0_0_1"/>
<accession>M1DQY9</accession>
<evidence type="ECO:0000313" key="3">
    <source>
        <dbReference type="Proteomes" id="UP000011115"/>
    </source>
</evidence>
<sequence length="69" mass="7222">MGHRATRGVGGSSSPFVHKPALSQGKTTEPSTIRVATLTTPNSLKAKGAPRPPSRVVKWTTSRGPSREG</sequence>